<comment type="similarity">
    <text evidence="1">Belongs to the ribonucleoside diphosphate reductase class-2 family.</text>
</comment>
<evidence type="ECO:0000259" key="7">
    <source>
        <dbReference type="Pfam" id="PF12637"/>
    </source>
</evidence>
<name>A0A059FAS7_9PROT</name>
<feature type="coiled-coil region" evidence="6">
    <location>
        <begin position="690"/>
        <end position="717"/>
    </location>
</feature>
<protein>
    <recommendedName>
        <fullName evidence="2">ribonucleoside-diphosphate reductase</fullName>
        <ecNumber evidence="2">1.17.4.1</ecNumber>
    </recommendedName>
</protein>
<gene>
    <name evidence="8" type="ORF">HJA_11924</name>
</gene>
<comment type="caution">
    <text evidence="8">The sequence shown here is derived from an EMBL/GenBank/DDBJ whole genome shotgun (WGS) entry which is preliminary data.</text>
</comment>
<dbReference type="RefSeq" id="WP_051597624.1">
    <property type="nucleotide sequence ID" value="NZ_ARYJ01000007.1"/>
</dbReference>
<accession>A0A059FAS7</accession>
<sequence>MNEMQASEILRAAESDGLLSEQTTLSELYRGAGRPRKRLTPESLKTLTAACSAAALVSVSQLASAEILERFGDAPRNADLAEALAAGLPQDVLEEALRQPGGFQRTADALRASAINAGAPPPAVFEPETLDPVLEQLLIGSLLEGAEIILTHESLPAAGSAARILDVAMAVGPDGLEADYLRETLEAAGEEMPDGSVVIAGLAAAVMSLGIDYASPDGAAAAAALCSLVRAGVTGAAFPAAQAKVLGIPAQKASGKRTCNVLVLPIADLGAFLPDCESHGTAPLATVLAYGDETPTLSRAGRLGIAHHAPERLPMALERISASAESDLDRALGLDRLRDRGFSEAALDKVSRALGEGLPLNAAFSRWVLGDEIISSDLKLAPEEFDADGGGLLSAIGFSRKDIQAAETTIAGENGDATTEIMADCGLQIGASPEAEIAFAAACAKALGGNVTLTVDGRGGLDMAEAALEAGLSVQLLGYRAPPSDEVQERMEHITMLAEELAAEADAPATISHSVQAGDGAARTRLPDRRKGYIQKASVGGHKVYLHTGEFEDGSLGEIFIDMHKEGAAFRSLMNNFAIATSIGLQYGVPLEEFVDAFVFTRFEPAGAVTGNDRITRATSILDYIFRELAVSYLGRDDLAEVDVTHDGLGRGAGDGTRTEAAPFTEEAAQIISRGFSRGQLPDNIVILDRKRAQKLADEEAEAAESAMEEAETEELNAPDYLGDACPVCGSFTLFEISEDGDIECDTCGEESRKQK</sequence>
<dbReference type="PATRIC" id="fig|1280952.3.peg.2385"/>
<dbReference type="EC" id="1.17.4.1" evidence="2"/>
<dbReference type="GO" id="GO:0000166">
    <property type="term" value="F:nucleotide binding"/>
    <property type="evidence" value="ECO:0007669"/>
    <property type="project" value="UniProtKB-KW"/>
</dbReference>
<dbReference type="Proteomes" id="UP000024816">
    <property type="component" value="Unassembled WGS sequence"/>
</dbReference>
<organism evidence="8 9">
    <name type="scientific">Hyphomonas jannaschiana VP2</name>
    <dbReference type="NCBI Taxonomy" id="1280952"/>
    <lineage>
        <taxon>Bacteria</taxon>
        <taxon>Pseudomonadati</taxon>
        <taxon>Pseudomonadota</taxon>
        <taxon>Alphaproteobacteria</taxon>
        <taxon>Hyphomonadales</taxon>
        <taxon>Hyphomonadaceae</taxon>
        <taxon>Hyphomonas</taxon>
    </lineage>
</organism>
<dbReference type="EMBL" id="ARYJ01000007">
    <property type="protein sequence ID" value="KCZ87707.1"/>
    <property type="molecule type" value="Genomic_DNA"/>
</dbReference>
<evidence type="ECO:0000256" key="6">
    <source>
        <dbReference type="SAM" id="Coils"/>
    </source>
</evidence>
<evidence type="ECO:0000313" key="8">
    <source>
        <dbReference type="EMBL" id="KCZ87707.1"/>
    </source>
</evidence>
<keyword evidence="6" id="KW-0175">Coiled coil</keyword>
<dbReference type="GO" id="GO:0071897">
    <property type="term" value="P:DNA biosynthetic process"/>
    <property type="evidence" value="ECO:0007669"/>
    <property type="project" value="UniProtKB-KW"/>
</dbReference>
<keyword evidence="3" id="KW-0237">DNA synthesis</keyword>
<evidence type="ECO:0000256" key="3">
    <source>
        <dbReference type="ARBA" id="ARBA00022634"/>
    </source>
</evidence>
<keyword evidence="9" id="KW-1185">Reference proteome</keyword>
<evidence type="ECO:0000313" key="9">
    <source>
        <dbReference type="Proteomes" id="UP000024816"/>
    </source>
</evidence>
<evidence type="ECO:0000256" key="4">
    <source>
        <dbReference type="ARBA" id="ARBA00022741"/>
    </source>
</evidence>
<dbReference type="Pfam" id="PF12637">
    <property type="entry name" value="TSCPD"/>
    <property type="match status" value="1"/>
</dbReference>
<dbReference type="STRING" id="1280952.HJA_11924"/>
<keyword evidence="4" id="KW-0547">Nucleotide-binding</keyword>
<comment type="catalytic activity">
    <reaction evidence="5">
        <text>a 2'-deoxyribonucleoside 5'-diphosphate + [thioredoxin]-disulfide + H2O = a ribonucleoside 5'-diphosphate + [thioredoxin]-dithiol</text>
        <dbReference type="Rhea" id="RHEA:23252"/>
        <dbReference type="Rhea" id="RHEA-COMP:10698"/>
        <dbReference type="Rhea" id="RHEA-COMP:10700"/>
        <dbReference type="ChEBI" id="CHEBI:15377"/>
        <dbReference type="ChEBI" id="CHEBI:29950"/>
        <dbReference type="ChEBI" id="CHEBI:50058"/>
        <dbReference type="ChEBI" id="CHEBI:57930"/>
        <dbReference type="ChEBI" id="CHEBI:73316"/>
        <dbReference type="EC" id="1.17.4.1"/>
    </reaction>
</comment>
<evidence type="ECO:0000256" key="2">
    <source>
        <dbReference type="ARBA" id="ARBA00012274"/>
    </source>
</evidence>
<dbReference type="GO" id="GO:0004748">
    <property type="term" value="F:ribonucleoside-diphosphate reductase activity, thioredoxin disulfide as acceptor"/>
    <property type="evidence" value="ECO:0007669"/>
    <property type="project" value="UniProtKB-EC"/>
</dbReference>
<evidence type="ECO:0000256" key="5">
    <source>
        <dbReference type="ARBA" id="ARBA00047754"/>
    </source>
</evidence>
<feature type="domain" description="TSCPD" evidence="7">
    <location>
        <begin position="527"/>
        <end position="630"/>
    </location>
</feature>
<dbReference type="AlphaFoldDB" id="A0A059FAS7"/>
<evidence type="ECO:0000256" key="1">
    <source>
        <dbReference type="ARBA" id="ARBA00007405"/>
    </source>
</evidence>
<reference evidence="8 9" key="1">
    <citation type="journal article" date="2014" name="Antonie Van Leeuwenhoek">
        <title>Hyphomonas beringensis sp. nov. and Hyphomonas chukchiensis sp. nov., isolated from surface seawater of the Bering Sea and Chukchi Sea.</title>
        <authorList>
            <person name="Li C."/>
            <person name="Lai Q."/>
            <person name="Li G."/>
            <person name="Dong C."/>
            <person name="Wang J."/>
            <person name="Liao Y."/>
            <person name="Shao Z."/>
        </authorList>
    </citation>
    <scope>NUCLEOTIDE SEQUENCE [LARGE SCALE GENOMIC DNA]</scope>
    <source>
        <strain evidence="8 9">VP2</strain>
    </source>
</reference>
<proteinExistence type="inferred from homology"/>
<dbReference type="OrthoDB" id="9762933at2"/>
<dbReference type="InterPro" id="IPR024434">
    <property type="entry name" value="TSCPD_dom"/>
</dbReference>
<dbReference type="eggNOG" id="COG0209">
    <property type="taxonomic scope" value="Bacteria"/>
</dbReference>